<dbReference type="EMBL" id="JYDQ01000589">
    <property type="protein sequence ID" value="KRY06989.1"/>
    <property type="molecule type" value="Genomic_DNA"/>
</dbReference>
<sequence>MCQPCTCSRQRLHHVHCAAFDRTTVPSTGTFEVHTCLNHFSSTSSSSAKFPLRIRLRASLNSSASHFPQTPPLISDWLYADGFTRLVIC</sequence>
<evidence type="ECO:0000313" key="1">
    <source>
        <dbReference type="EMBL" id="KRY06989.1"/>
    </source>
</evidence>
<proteinExistence type="predicted"/>
<dbReference type="Proteomes" id="UP000054783">
    <property type="component" value="Unassembled WGS sequence"/>
</dbReference>
<name>A0A0V0Z3L9_9BILA</name>
<protein>
    <submittedName>
        <fullName evidence="1">Uncharacterized protein</fullName>
    </submittedName>
</protein>
<comment type="caution">
    <text evidence="1">The sequence shown here is derived from an EMBL/GenBank/DDBJ whole genome shotgun (WGS) entry which is preliminary data.</text>
</comment>
<dbReference type="AlphaFoldDB" id="A0A0V0Z3L9"/>
<evidence type="ECO:0000313" key="2">
    <source>
        <dbReference type="Proteomes" id="UP000054783"/>
    </source>
</evidence>
<reference evidence="1 2" key="1">
    <citation type="submission" date="2015-01" db="EMBL/GenBank/DDBJ databases">
        <title>Evolution of Trichinella species and genotypes.</title>
        <authorList>
            <person name="Korhonen P.K."/>
            <person name="Edoardo P."/>
            <person name="Giuseppe L.R."/>
            <person name="Gasser R.B."/>
        </authorList>
    </citation>
    <scope>NUCLEOTIDE SEQUENCE [LARGE SCALE GENOMIC DNA]</scope>
    <source>
        <strain evidence="1">ISS2496</strain>
    </source>
</reference>
<gene>
    <name evidence="1" type="ORF">T12_9301</name>
</gene>
<keyword evidence="2" id="KW-1185">Reference proteome</keyword>
<organism evidence="1 2">
    <name type="scientific">Trichinella patagoniensis</name>
    <dbReference type="NCBI Taxonomy" id="990121"/>
    <lineage>
        <taxon>Eukaryota</taxon>
        <taxon>Metazoa</taxon>
        <taxon>Ecdysozoa</taxon>
        <taxon>Nematoda</taxon>
        <taxon>Enoplea</taxon>
        <taxon>Dorylaimia</taxon>
        <taxon>Trichinellida</taxon>
        <taxon>Trichinellidae</taxon>
        <taxon>Trichinella</taxon>
    </lineage>
</organism>
<accession>A0A0V0Z3L9</accession>